<organism evidence="1 2">
    <name type="scientific">Parabacteroides distasonis</name>
    <dbReference type="NCBI Taxonomy" id="823"/>
    <lineage>
        <taxon>Bacteria</taxon>
        <taxon>Pseudomonadati</taxon>
        <taxon>Bacteroidota</taxon>
        <taxon>Bacteroidia</taxon>
        <taxon>Bacteroidales</taxon>
        <taxon>Tannerellaceae</taxon>
        <taxon>Parabacteroides</taxon>
    </lineage>
</organism>
<dbReference type="Proteomes" id="UP000195950">
    <property type="component" value="Unassembled WGS sequence"/>
</dbReference>
<gene>
    <name evidence="1" type="ORF">B5F32_18760</name>
</gene>
<comment type="caution">
    <text evidence="1">The sequence shown here is derived from an EMBL/GenBank/DDBJ whole genome shotgun (WGS) entry which is preliminary data.</text>
</comment>
<name>A0A1Y4IB52_PARDI</name>
<evidence type="ECO:0000313" key="1">
    <source>
        <dbReference type="EMBL" id="OUP14921.1"/>
    </source>
</evidence>
<dbReference type="AlphaFoldDB" id="A0A1Y4IB52"/>
<protein>
    <submittedName>
        <fullName evidence="1">Uncharacterized protein</fullName>
    </submittedName>
</protein>
<proteinExistence type="predicted"/>
<reference evidence="2" key="1">
    <citation type="submission" date="2017-04" db="EMBL/GenBank/DDBJ databases">
        <title>Function of individual gut microbiota members based on whole genome sequencing of pure cultures obtained from chicken caecum.</title>
        <authorList>
            <person name="Medvecky M."/>
            <person name="Cejkova D."/>
            <person name="Polansky O."/>
            <person name="Karasova D."/>
            <person name="Kubasova T."/>
            <person name="Cizek A."/>
            <person name="Rychlik I."/>
        </authorList>
    </citation>
    <scope>NUCLEOTIDE SEQUENCE [LARGE SCALE GENOMIC DNA]</scope>
    <source>
        <strain evidence="2">An199</strain>
    </source>
</reference>
<accession>A0A1Y4IB52</accession>
<dbReference type="EMBL" id="NFJX01000025">
    <property type="protein sequence ID" value="OUP14921.1"/>
    <property type="molecule type" value="Genomic_DNA"/>
</dbReference>
<sequence length="71" mass="8450">MAKAQKASYIIPVRLSRLYYGHDFEMGNKNKEEICFCTEIRCVKETSKKDQKGVFQEITIRQWIAKIFFQI</sequence>
<evidence type="ECO:0000313" key="2">
    <source>
        <dbReference type="Proteomes" id="UP000195950"/>
    </source>
</evidence>